<dbReference type="InterPro" id="IPR018520">
    <property type="entry name" value="UPP_synth-like_CS"/>
</dbReference>
<dbReference type="FunFam" id="3.40.1180.10:FF:000001">
    <property type="entry name" value="(2E,6E)-farnesyl-diphosphate-specific ditrans,polycis-undecaprenyl-diphosphate synthase"/>
    <property type="match status" value="1"/>
</dbReference>
<evidence type="ECO:0000256" key="2">
    <source>
        <dbReference type="HAMAP-Rule" id="MF_01139"/>
    </source>
</evidence>
<dbReference type="InterPro" id="IPR036424">
    <property type="entry name" value="UPP_synth-like_sf"/>
</dbReference>
<feature type="binding site" evidence="2">
    <location>
        <position position="30"/>
    </location>
    <ligand>
        <name>substrate</name>
    </ligand>
</feature>
<dbReference type="Gene3D" id="3.40.1180.10">
    <property type="entry name" value="Decaprenyl diphosphate synthase-like"/>
    <property type="match status" value="1"/>
</dbReference>
<feature type="binding site" evidence="2">
    <location>
        <position position="212"/>
    </location>
    <ligand>
        <name>Mg(2+)</name>
        <dbReference type="ChEBI" id="CHEBI:18420"/>
    </ligand>
</feature>
<feature type="binding site" evidence="2">
    <location>
        <position position="42"/>
    </location>
    <ligand>
        <name>substrate</name>
    </ligand>
</feature>
<dbReference type="EMBL" id="BNCI01000002">
    <property type="protein sequence ID" value="GHF28509.1"/>
    <property type="molecule type" value="Genomic_DNA"/>
</dbReference>
<keyword evidence="1 2" id="KW-0808">Transferase</keyword>
<keyword evidence="2" id="KW-0460">Magnesium</keyword>
<dbReference type="AlphaFoldDB" id="A0A919E9X0"/>
<proteinExistence type="inferred from homology"/>
<dbReference type="HAMAP" id="MF_01139">
    <property type="entry name" value="ISPT"/>
    <property type="match status" value="1"/>
</dbReference>
<feature type="binding site" evidence="2">
    <location>
        <position position="74"/>
    </location>
    <ligand>
        <name>substrate</name>
    </ligand>
</feature>
<dbReference type="NCBIfam" id="NF011405">
    <property type="entry name" value="PRK14830.1"/>
    <property type="match status" value="1"/>
</dbReference>
<evidence type="ECO:0000313" key="4">
    <source>
        <dbReference type="Proteomes" id="UP000630923"/>
    </source>
</evidence>
<feature type="binding site" evidence="2">
    <location>
        <position position="25"/>
    </location>
    <ligand>
        <name>Mg(2+)</name>
        <dbReference type="ChEBI" id="CHEBI:18420"/>
    </ligand>
</feature>
<dbReference type="InterPro" id="IPR001441">
    <property type="entry name" value="UPP_synth-like"/>
</dbReference>
<feature type="binding site" evidence="2">
    <location>
        <position position="193"/>
    </location>
    <ligand>
        <name>substrate</name>
    </ligand>
</feature>
<dbReference type="CDD" id="cd00475">
    <property type="entry name" value="Cis_IPPS"/>
    <property type="match status" value="1"/>
</dbReference>
<keyword evidence="4" id="KW-1185">Reference proteome</keyword>
<dbReference type="EC" id="2.5.1.-" evidence="2"/>
<reference evidence="3" key="2">
    <citation type="submission" date="2020-09" db="EMBL/GenBank/DDBJ databases">
        <authorList>
            <person name="Sun Q."/>
            <person name="Kim S."/>
        </authorList>
    </citation>
    <scope>NUCLEOTIDE SEQUENCE</scope>
    <source>
        <strain evidence="3">KCTC 42590</strain>
    </source>
</reference>
<dbReference type="GO" id="GO:0016094">
    <property type="term" value="P:polyprenol biosynthetic process"/>
    <property type="evidence" value="ECO:0007669"/>
    <property type="project" value="TreeGrafter"/>
</dbReference>
<dbReference type="GO" id="GO:0005829">
    <property type="term" value="C:cytosol"/>
    <property type="evidence" value="ECO:0007669"/>
    <property type="project" value="TreeGrafter"/>
</dbReference>
<comment type="subunit">
    <text evidence="2">Homodimer.</text>
</comment>
<name>A0A919E9X0_9PROT</name>
<dbReference type="SUPFAM" id="SSF64005">
    <property type="entry name" value="Undecaprenyl diphosphate synthase"/>
    <property type="match status" value="1"/>
</dbReference>
<sequence>MVPDTTSAAYSSSQSVPQHVAVIMDGNGRWAVREKVSRGQGHKKGSEAVRQAIEGAVEAGVSYLTLYAFSSENWNRPQEEVSDLMGLLRFYLSREIKRLHKEGIKLKVIGHRERLAEDIQKMVAQAEALTADNSRLTLVIALSYGAREEITEAAKHIAAKVQSGDVALEDISEDLVSSSLQTKGIPDPDLIIRTSGEQRLSNFLLWQAAYAEFLFLDVLWPDFTKEIFHEAVQNYLTRERRYGARP</sequence>
<comment type="cofactor">
    <cofactor evidence="2">
        <name>Mg(2+)</name>
        <dbReference type="ChEBI" id="CHEBI:18420"/>
    </cofactor>
    <text evidence="2">Binds 2 magnesium ions per subunit.</text>
</comment>
<dbReference type="NCBIfam" id="NF011408">
    <property type="entry name" value="PRK14834.1"/>
    <property type="match status" value="1"/>
</dbReference>
<comment type="function">
    <text evidence="2">Catalyzes the condensation of isopentenyl diphosphate (IPP) with allylic pyrophosphates generating different type of terpenoids.</text>
</comment>
<feature type="active site" description="Proton acceptor" evidence="2">
    <location>
        <position position="73"/>
    </location>
</feature>
<dbReference type="NCBIfam" id="TIGR00055">
    <property type="entry name" value="uppS"/>
    <property type="match status" value="1"/>
</dbReference>
<protein>
    <recommendedName>
        <fullName evidence="2">Isoprenyl transferase</fullName>
        <ecNumber evidence="2">2.5.1.-</ecNumber>
    </recommendedName>
</protein>
<organism evidence="3 4">
    <name type="scientific">Kordiimonas sediminis</name>
    <dbReference type="NCBI Taxonomy" id="1735581"/>
    <lineage>
        <taxon>Bacteria</taxon>
        <taxon>Pseudomonadati</taxon>
        <taxon>Pseudomonadota</taxon>
        <taxon>Alphaproteobacteria</taxon>
        <taxon>Kordiimonadales</taxon>
        <taxon>Kordiimonadaceae</taxon>
        <taxon>Kordiimonas</taxon>
    </lineage>
</organism>
<dbReference type="Pfam" id="PF01255">
    <property type="entry name" value="Prenyltransf"/>
    <property type="match status" value="1"/>
</dbReference>
<accession>A0A919E9X0</accession>
<feature type="active site" evidence="2">
    <location>
        <position position="25"/>
    </location>
</feature>
<dbReference type="RefSeq" id="WP_191253398.1">
    <property type="nucleotide sequence ID" value="NZ_BNCI01000002.1"/>
</dbReference>
<dbReference type="PANTHER" id="PTHR10291:SF0">
    <property type="entry name" value="DEHYDRODOLICHYL DIPHOSPHATE SYNTHASE 2"/>
    <property type="match status" value="1"/>
</dbReference>
<gene>
    <name evidence="3" type="primary">uppS</name>
    <name evidence="3" type="ORF">GCM10017044_24670</name>
</gene>
<feature type="binding site" evidence="2">
    <location>
        <begin position="199"/>
        <end position="201"/>
    </location>
    <ligand>
        <name>substrate</name>
    </ligand>
</feature>
<feature type="binding site" evidence="2">
    <location>
        <begin position="26"/>
        <end position="29"/>
    </location>
    <ligand>
        <name>substrate</name>
    </ligand>
</feature>
<dbReference type="GO" id="GO:0008834">
    <property type="term" value="F:ditrans,polycis-undecaprenyl-diphosphate synthase [(2E,6E)-farnesyl-diphosphate specific] activity"/>
    <property type="evidence" value="ECO:0007669"/>
    <property type="project" value="TreeGrafter"/>
</dbReference>
<dbReference type="GO" id="GO:0000287">
    <property type="term" value="F:magnesium ion binding"/>
    <property type="evidence" value="ECO:0007669"/>
    <property type="project" value="UniProtKB-UniRule"/>
</dbReference>
<reference evidence="3" key="1">
    <citation type="journal article" date="2014" name="Int. J. Syst. Evol. Microbiol.">
        <title>Complete genome sequence of Corynebacterium casei LMG S-19264T (=DSM 44701T), isolated from a smear-ripened cheese.</title>
        <authorList>
            <consortium name="US DOE Joint Genome Institute (JGI-PGF)"/>
            <person name="Walter F."/>
            <person name="Albersmeier A."/>
            <person name="Kalinowski J."/>
            <person name="Ruckert C."/>
        </authorList>
    </citation>
    <scope>NUCLEOTIDE SEQUENCE</scope>
    <source>
        <strain evidence="3">KCTC 42590</strain>
    </source>
</reference>
<comment type="similarity">
    <text evidence="2">Belongs to the UPP synthase family.</text>
</comment>
<dbReference type="PROSITE" id="PS01066">
    <property type="entry name" value="UPP_SYNTHASE"/>
    <property type="match status" value="1"/>
</dbReference>
<feature type="binding site" evidence="2">
    <location>
        <begin position="70"/>
        <end position="72"/>
    </location>
    <ligand>
        <name>substrate</name>
    </ligand>
</feature>
<comment type="caution">
    <text evidence="3">The sequence shown here is derived from an EMBL/GenBank/DDBJ whole genome shotgun (WGS) entry which is preliminary data.</text>
</comment>
<evidence type="ECO:0000256" key="1">
    <source>
        <dbReference type="ARBA" id="ARBA00022679"/>
    </source>
</evidence>
<dbReference type="Proteomes" id="UP000630923">
    <property type="component" value="Unassembled WGS sequence"/>
</dbReference>
<evidence type="ECO:0000313" key="3">
    <source>
        <dbReference type="EMBL" id="GHF28509.1"/>
    </source>
</evidence>
<feature type="binding site" evidence="2">
    <location>
        <position position="38"/>
    </location>
    <ligand>
        <name>substrate</name>
    </ligand>
</feature>
<dbReference type="PANTHER" id="PTHR10291">
    <property type="entry name" value="DEHYDRODOLICHYL DIPHOSPHATE SYNTHASE FAMILY MEMBER"/>
    <property type="match status" value="1"/>
</dbReference>
<keyword evidence="2" id="KW-0479">Metal-binding</keyword>
<feature type="binding site" evidence="2">
    <location>
        <position position="76"/>
    </location>
    <ligand>
        <name>substrate</name>
    </ligand>
</feature>